<dbReference type="SUPFAM" id="SSF55073">
    <property type="entry name" value="Nucleotide cyclase"/>
    <property type="match status" value="1"/>
</dbReference>
<dbReference type="PANTHER" id="PTHR33121">
    <property type="entry name" value="CYCLIC DI-GMP PHOSPHODIESTERASE PDEF"/>
    <property type="match status" value="1"/>
</dbReference>
<reference evidence="3 4" key="1">
    <citation type="submission" date="2018-07" db="EMBL/GenBank/DDBJ databases">
        <title>Complete genome sequence of Psychrobacillus sp. PB01, isolated from iceberg, and comparative genome analysis of Psychrobacillus strains.</title>
        <authorList>
            <person name="Lee P.C."/>
        </authorList>
    </citation>
    <scope>NUCLEOTIDE SEQUENCE [LARGE SCALE GENOMIC DNA]</scope>
    <source>
        <strain evidence="3 4">PB01</strain>
    </source>
</reference>
<dbReference type="NCBIfam" id="TIGR00254">
    <property type="entry name" value="GGDEF"/>
    <property type="match status" value="1"/>
</dbReference>
<evidence type="ECO:0000313" key="4">
    <source>
        <dbReference type="Proteomes" id="UP000325517"/>
    </source>
</evidence>
<organism evidence="3 4">
    <name type="scientific">Psychrobacillus glaciei</name>
    <dbReference type="NCBI Taxonomy" id="2283160"/>
    <lineage>
        <taxon>Bacteria</taxon>
        <taxon>Bacillati</taxon>
        <taxon>Bacillota</taxon>
        <taxon>Bacilli</taxon>
        <taxon>Bacillales</taxon>
        <taxon>Bacillaceae</taxon>
        <taxon>Psychrobacillus</taxon>
    </lineage>
</organism>
<accession>A0A5J6SN29</accession>
<dbReference type="PROSITE" id="PS50883">
    <property type="entry name" value="EAL"/>
    <property type="match status" value="1"/>
</dbReference>
<sequence length="591" mass="68656">MNTLLNSKVDSVKNRKIFDQLLEMGQLYNLTLHEALGEVCHKSSMLLEVDQVSIWMLSSDSSTLTKIASSIQMEDEVSEVHQKDYPSYFELMKEEHFWSAEQMDEHIFPISTHSNRLEFKLTDQKDFHGVLSIRYSNRREWSDDYLFVLPSIVHSIMLLVERESYKRLAMVDALTGLRNLTSFLEETTERMTKVDETMDTYFIYLKIDLFQDIQDVLGIDGADEVLKEVALRIQTLFPAPYLTARIGFDHFAVYFDTANKPQMGERYFEKADEALAKQIMVDDQEVYLTYSIGFSQFPQHGNNAKACLNAAQIALNNGRKKFSRNAQTFYQPEMYTSMSNDLHTEMNLRKGIESNEFELYYQPKVNCEDGSIAGFEALIRWNHPKLGIRGPMEFIPIAESTGLIIPIGEWVITQALKQLALWDIGHRKQYTISINISSRHFLHNDFPKYLLSQMDYYKVSPSRLVIEITESVAMMEYETVKERIHYLNELGFSVSIDDFGTGFSAFVYLQHFPIKEIKIDRQFIQEIESDEKSLSITRTIINLAEQLSLRVVSEGVETIEQWEKLKMLGCHELQGFYFSKPLNIKKIEELY</sequence>
<dbReference type="InterPro" id="IPR043128">
    <property type="entry name" value="Rev_trsase/Diguanyl_cyclase"/>
</dbReference>
<dbReference type="Pfam" id="PF00563">
    <property type="entry name" value="EAL"/>
    <property type="match status" value="1"/>
</dbReference>
<dbReference type="CDD" id="cd01949">
    <property type="entry name" value="GGDEF"/>
    <property type="match status" value="1"/>
</dbReference>
<dbReference type="SUPFAM" id="SSF141868">
    <property type="entry name" value="EAL domain-like"/>
    <property type="match status" value="1"/>
</dbReference>
<dbReference type="InterPro" id="IPR000160">
    <property type="entry name" value="GGDEF_dom"/>
</dbReference>
<dbReference type="GO" id="GO:0071111">
    <property type="term" value="F:cyclic-guanylate-specific phosphodiesterase activity"/>
    <property type="evidence" value="ECO:0007669"/>
    <property type="project" value="InterPro"/>
</dbReference>
<dbReference type="PROSITE" id="PS50887">
    <property type="entry name" value="GGDEF"/>
    <property type="match status" value="1"/>
</dbReference>
<proteinExistence type="predicted"/>
<feature type="domain" description="EAL" evidence="1">
    <location>
        <begin position="341"/>
        <end position="591"/>
    </location>
</feature>
<dbReference type="OrthoDB" id="9759607at2"/>
<protein>
    <submittedName>
        <fullName evidence="3">Phosphodiesterase</fullName>
    </submittedName>
</protein>
<dbReference type="InterPro" id="IPR029787">
    <property type="entry name" value="Nucleotide_cyclase"/>
</dbReference>
<evidence type="ECO:0000259" key="1">
    <source>
        <dbReference type="PROSITE" id="PS50883"/>
    </source>
</evidence>
<dbReference type="InterPro" id="IPR001633">
    <property type="entry name" value="EAL_dom"/>
</dbReference>
<evidence type="ECO:0000259" key="2">
    <source>
        <dbReference type="PROSITE" id="PS50887"/>
    </source>
</evidence>
<dbReference type="Gene3D" id="3.20.20.450">
    <property type="entry name" value="EAL domain"/>
    <property type="match status" value="1"/>
</dbReference>
<dbReference type="SMART" id="SM00267">
    <property type="entry name" value="GGDEF"/>
    <property type="match status" value="1"/>
</dbReference>
<dbReference type="InterPro" id="IPR050706">
    <property type="entry name" value="Cyclic-di-GMP_PDE-like"/>
</dbReference>
<feature type="domain" description="GGDEF" evidence="2">
    <location>
        <begin position="198"/>
        <end position="332"/>
    </location>
</feature>
<gene>
    <name evidence="3" type="ORF">PB01_04805</name>
</gene>
<dbReference type="RefSeq" id="WP_151699138.1">
    <property type="nucleotide sequence ID" value="NZ_CP031223.1"/>
</dbReference>
<dbReference type="KEGG" id="psyo:PB01_04805"/>
<keyword evidence="4" id="KW-1185">Reference proteome</keyword>
<name>A0A5J6SN29_9BACI</name>
<dbReference type="SMART" id="SM00052">
    <property type="entry name" value="EAL"/>
    <property type="match status" value="1"/>
</dbReference>
<evidence type="ECO:0000313" key="3">
    <source>
        <dbReference type="EMBL" id="QFF98194.1"/>
    </source>
</evidence>
<dbReference type="Proteomes" id="UP000325517">
    <property type="component" value="Chromosome"/>
</dbReference>
<dbReference type="EMBL" id="CP031223">
    <property type="protein sequence ID" value="QFF98194.1"/>
    <property type="molecule type" value="Genomic_DNA"/>
</dbReference>
<dbReference type="CDD" id="cd01948">
    <property type="entry name" value="EAL"/>
    <property type="match status" value="1"/>
</dbReference>
<dbReference type="AlphaFoldDB" id="A0A5J6SN29"/>
<dbReference type="Pfam" id="PF00990">
    <property type="entry name" value="GGDEF"/>
    <property type="match status" value="1"/>
</dbReference>
<dbReference type="InterPro" id="IPR035919">
    <property type="entry name" value="EAL_sf"/>
</dbReference>
<dbReference type="Gene3D" id="3.30.70.270">
    <property type="match status" value="1"/>
</dbReference>
<dbReference type="PANTHER" id="PTHR33121:SF71">
    <property type="entry name" value="OXYGEN SENSOR PROTEIN DOSP"/>
    <property type="match status" value="1"/>
</dbReference>